<keyword evidence="7" id="KW-1133">Transmembrane helix</keyword>
<feature type="domain" description="Cadherin" evidence="8">
    <location>
        <begin position="102"/>
        <end position="190"/>
    </location>
</feature>
<dbReference type="FunFam" id="2.60.40.60:FF:000092">
    <property type="entry name" value="Protocadherin 8"/>
    <property type="match status" value="1"/>
</dbReference>
<dbReference type="PRINTS" id="PR00205">
    <property type="entry name" value="CADHERIN"/>
</dbReference>
<feature type="domain" description="Cadherin" evidence="8">
    <location>
        <begin position="1191"/>
        <end position="1304"/>
    </location>
</feature>
<dbReference type="EMBL" id="JACVVK020000004">
    <property type="protein sequence ID" value="KAK7507306.1"/>
    <property type="molecule type" value="Genomic_DNA"/>
</dbReference>
<feature type="domain" description="Cadherin" evidence="8">
    <location>
        <begin position="864"/>
        <end position="982"/>
    </location>
</feature>
<keyword evidence="7" id="KW-0812">Transmembrane</keyword>
<feature type="domain" description="Cadherin" evidence="8">
    <location>
        <begin position="538"/>
        <end position="653"/>
    </location>
</feature>
<dbReference type="PROSITE" id="PS00232">
    <property type="entry name" value="CADHERIN_1"/>
    <property type="match status" value="3"/>
</dbReference>
<evidence type="ECO:0000256" key="7">
    <source>
        <dbReference type="SAM" id="Phobius"/>
    </source>
</evidence>
<feature type="domain" description="Cadherin" evidence="8">
    <location>
        <begin position="1553"/>
        <end position="1661"/>
    </location>
</feature>
<evidence type="ECO:0000259" key="8">
    <source>
        <dbReference type="PROSITE" id="PS50268"/>
    </source>
</evidence>
<organism evidence="9 10">
    <name type="scientific">Batillaria attramentaria</name>
    <dbReference type="NCBI Taxonomy" id="370345"/>
    <lineage>
        <taxon>Eukaryota</taxon>
        <taxon>Metazoa</taxon>
        <taxon>Spiralia</taxon>
        <taxon>Lophotrochozoa</taxon>
        <taxon>Mollusca</taxon>
        <taxon>Gastropoda</taxon>
        <taxon>Caenogastropoda</taxon>
        <taxon>Sorbeoconcha</taxon>
        <taxon>Cerithioidea</taxon>
        <taxon>Batillariidae</taxon>
        <taxon>Batillaria</taxon>
    </lineage>
</organism>
<gene>
    <name evidence="9" type="ORF">BaRGS_00001241</name>
</gene>
<evidence type="ECO:0000313" key="10">
    <source>
        <dbReference type="Proteomes" id="UP001519460"/>
    </source>
</evidence>
<feature type="domain" description="Cadherin" evidence="8">
    <location>
        <begin position="191"/>
        <end position="303"/>
    </location>
</feature>
<reference evidence="9 10" key="1">
    <citation type="journal article" date="2023" name="Sci. Data">
        <title>Genome assembly of the Korean intertidal mud-creeper Batillaria attramentaria.</title>
        <authorList>
            <person name="Patra A.K."/>
            <person name="Ho P.T."/>
            <person name="Jun S."/>
            <person name="Lee S.J."/>
            <person name="Kim Y."/>
            <person name="Won Y.J."/>
        </authorList>
    </citation>
    <scope>NUCLEOTIDE SEQUENCE [LARGE SCALE GENOMIC DNA]</scope>
    <source>
        <strain evidence="9">Wonlab-2016</strain>
    </source>
</reference>
<dbReference type="Gene3D" id="2.60.40.60">
    <property type="entry name" value="Cadherins"/>
    <property type="match status" value="14"/>
</dbReference>
<sequence length="1945" mass="215499">MAASMGADDNLPNRFLHMFVSNNSRTRKACSSNTQYLKLARKGCVDLCYARIGEWPAVGPLMAKMLWLALLGVLVFCSGVAEGQNKPRFIDVSILDGRQYSEALRPGRVLGTIRAVDPDGGPITYSLAGEAAQYLEISEDTGVVRIKVQFDYELDSRLTVIIIATKSDGSSERYVTNIDILDANDLPPKFSETLYRYDLPEDTEVGHVLTSLLVYDNDTENRQISVVCDSATTLLRRACEVFGVTPTFLSNRRWTGNLVLLQPLDYEVEKSYSVRLIASDGENEQPQEIQIGVDDINDSPPFFVRARGSVIDETEQVGVQIDYVSAVDSDEVSRRPIRYELYGNDEALNYFAIDDVTGYISNIKVLDYEDPSRTPGKEFTLEVRARELLQEAPQVVLGNDPVTTATAVVTIRLNDINDNCPQFDQPEYPVQIREDITQGVNIPLQMTVTDRDSGSRSTFDLVLFDPSNQFAVTPTSGQSPASVTISVVSAKEIDFETLPNSYTLRVEARENSVASACTGTATVRINVRDVNDESPVFGQQDYSTDVVENAVGGTSLITVTATDRESGDFGQDGIRYSLLGTGQNLFSIDPISGVVTVSSCATPGVRPCIDYETERRYDLAVEARDNAGLAGGLRGSSRLTINVLNVNDNAPTFSLRYRRSIREGEVQTTDPLVIQARDLDNDAITYSIPPGQVDARLWQVNSVTGNVTAIRPIDFRFQALASDGNRNSIPVDIEIRVIDINNKDPIFLPSNYSIDIPENTIGDKSILTVSVTDADSPTTGNGQVDIFIESGNFGKFVARPADTQNGVIRADILTASDATFDYDLQPRYFLLLKAQDRGSPTSRTGTAYVTVNIIDTNNKNPYFDPPTHSVTVSENEPVGYTVTTIPAYDNDADARLSISFLEPLQAFGPSGEERNRNDFDFTNLFRIQPTTGIVQVNAKLDRDQVNLMQIPLLVEDLTVPGQSGTGMLFIRILEYNDQAPFFEQPNYEFEVKEERPRGTFVGSLLAFDEDDAISSYQLTVNPDQLFLISSSSGVLQVNGRLDYEKIQNVTLVARAFDSGSPQLSNTTTIFIRIININDNNPIFQKNAYDINLPEDETSTSPLLQVLATDIDKEDYGVVRYFVNDRYFTIDNVTGEIFYKPGHPRFDREVESTYSFQVTAYDSPNTPQDRRSTSISVYINILDKNDNCPRFLQTNYVGTVIETADIGDQVVELYAEDRDSGENAMLVFSIDSASAQPSDASQLFSVLPTSGRVVVGRSLRNKPGKYQFRVVAKDMKGDNSTGEMCSTSVPVEITVQEAINDAPVWIRPPTSNFSIDVLESQYLGMLVYDCKATDRNPGNAGIIDYSFNVRQDLVQKTPEFRINPVTCIIRAEMVYDREQVESYVVTIVAKDRGDPPASSETVLIIRVLDVNDNDPEFPMRNGETIPYNWNLAENQGPDDIQRSGLPRGVIGQVKATDADTDHENNRIYYKIVAGNDDDLFILDENEGYLLLNPNRADIGLDRESKGVHTMDILAYNDVNDDSVIRSRRRRSTNPSIVTVNVAVDDENDTPPVFSANSYRGCVPINAPFAQSILQVDASDEDLVGSQLLAYSVSTNTDYFDIEPTTGIIRNARLLYELNTASRIQTLSVVASDGEKSSSVGVTIFVTDPDSNEIRLEVSQPSSDVRVYQDQLINVLRNTTSGDDHIVFGCIREIRDHVKDDGTISYTSTDVMMSAIGQRPDGSYFIFSGERLHDILNGQISSDEAGPSYRSLYVKSVQVEEADDDEEFSFTEDPVLAVFIIAILLIFLAIILFILACCLIRSSEEIGCEPPEVMMSVNPVYDNKGFQPDPQPQPPQEDEYAVVNKRRPVPDDREQQPIPVVVPPVVPVVVPAPQDDGPDVYVPEPEVQDYSQEPVIITEPIMDDEKPLMQPPPSDFFQEEPDPVPVIETEVLPDNEYPLPGIALTLK</sequence>
<feature type="domain" description="Cadherin" evidence="8">
    <location>
        <begin position="311"/>
        <end position="423"/>
    </location>
</feature>
<evidence type="ECO:0000313" key="9">
    <source>
        <dbReference type="EMBL" id="KAK7507306.1"/>
    </source>
</evidence>
<dbReference type="Proteomes" id="UP001519460">
    <property type="component" value="Unassembled WGS sequence"/>
</dbReference>
<name>A0ABD0M789_9CAEN</name>
<dbReference type="GO" id="GO:0016020">
    <property type="term" value="C:membrane"/>
    <property type="evidence" value="ECO:0007669"/>
    <property type="project" value="UniProtKB-SubCell"/>
</dbReference>
<dbReference type="CDD" id="cd11304">
    <property type="entry name" value="Cadherin_repeat"/>
    <property type="match status" value="14"/>
</dbReference>
<feature type="region of interest" description="Disordered" evidence="6">
    <location>
        <begin position="1819"/>
        <end position="1838"/>
    </location>
</feature>
<evidence type="ECO:0000256" key="4">
    <source>
        <dbReference type="ARBA" id="ARBA00023136"/>
    </source>
</evidence>
<feature type="domain" description="Cadherin" evidence="8">
    <location>
        <begin position="748"/>
        <end position="863"/>
    </location>
</feature>
<accession>A0ABD0M789</accession>
<dbReference type="InterPro" id="IPR039808">
    <property type="entry name" value="Cadherin"/>
</dbReference>
<feature type="transmembrane region" description="Helical" evidence="7">
    <location>
        <begin position="1773"/>
        <end position="1798"/>
    </location>
</feature>
<dbReference type="SMART" id="SM00112">
    <property type="entry name" value="CA"/>
    <property type="match status" value="14"/>
</dbReference>
<evidence type="ECO:0000256" key="2">
    <source>
        <dbReference type="ARBA" id="ARBA00022737"/>
    </source>
</evidence>
<keyword evidence="2" id="KW-0677">Repeat</keyword>
<evidence type="ECO:0000256" key="1">
    <source>
        <dbReference type="ARBA" id="ARBA00004370"/>
    </source>
</evidence>
<protein>
    <recommendedName>
        <fullName evidence="8">Cadherin domain-containing protein</fullName>
    </recommendedName>
</protein>
<dbReference type="InterPro" id="IPR020894">
    <property type="entry name" value="Cadherin_CS"/>
</dbReference>
<proteinExistence type="predicted"/>
<keyword evidence="3 5" id="KW-0106">Calcium</keyword>
<comment type="caution">
    <text evidence="9">The sequence shown here is derived from an EMBL/GenBank/DDBJ whole genome shotgun (WGS) entry which is preliminary data.</text>
</comment>
<feature type="domain" description="Cadherin" evidence="8">
    <location>
        <begin position="983"/>
        <end position="1083"/>
    </location>
</feature>
<evidence type="ECO:0000256" key="6">
    <source>
        <dbReference type="SAM" id="MobiDB-lite"/>
    </source>
</evidence>
<dbReference type="PROSITE" id="PS50268">
    <property type="entry name" value="CADHERIN_2"/>
    <property type="match status" value="14"/>
</dbReference>
<dbReference type="PANTHER" id="PTHR24027">
    <property type="entry name" value="CADHERIN-23"/>
    <property type="match status" value="1"/>
</dbReference>
<feature type="domain" description="Cadherin" evidence="8">
    <location>
        <begin position="1308"/>
        <end position="1416"/>
    </location>
</feature>
<comment type="subcellular location">
    <subcellularLocation>
        <location evidence="1">Membrane</location>
    </subcellularLocation>
</comment>
<dbReference type="SUPFAM" id="SSF49313">
    <property type="entry name" value="Cadherin-like"/>
    <property type="match status" value="14"/>
</dbReference>
<feature type="domain" description="Cadherin" evidence="8">
    <location>
        <begin position="653"/>
        <end position="747"/>
    </location>
</feature>
<keyword evidence="4 7" id="KW-0472">Membrane</keyword>
<feature type="domain" description="Cadherin" evidence="8">
    <location>
        <begin position="1084"/>
        <end position="1190"/>
    </location>
</feature>
<feature type="domain" description="Cadherin" evidence="8">
    <location>
        <begin position="1422"/>
        <end position="1552"/>
    </location>
</feature>
<feature type="domain" description="Cadherin" evidence="8">
    <location>
        <begin position="424"/>
        <end position="537"/>
    </location>
</feature>
<evidence type="ECO:0000256" key="5">
    <source>
        <dbReference type="PROSITE-ProRule" id="PRU00043"/>
    </source>
</evidence>
<dbReference type="InterPro" id="IPR002126">
    <property type="entry name" value="Cadherin-like_dom"/>
</dbReference>
<evidence type="ECO:0000256" key="3">
    <source>
        <dbReference type="ARBA" id="ARBA00022837"/>
    </source>
</evidence>
<dbReference type="PANTHER" id="PTHR24027:SF438">
    <property type="entry name" value="CADHERIN 23"/>
    <property type="match status" value="1"/>
</dbReference>
<dbReference type="Pfam" id="PF00028">
    <property type="entry name" value="Cadherin"/>
    <property type="match status" value="10"/>
</dbReference>
<dbReference type="InterPro" id="IPR015919">
    <property type="entry name" value="Cadherin-like_sf"/>
</dbReference>
<dbReference type="GO" id="GO:0005509">
    <property type="term" value="F:calcium ion binding"/>
    <property type="evidence" value="ECO:0007669"/>
    <property type="project" value="UniProtKB-UniRule"/>
</dbReference>
<keyword evidence="10" id="KW-1185">Reference proteome</keyword>